<dbReference type="OrthoDB" id="23692at2"/>
<feature type="transmembrane region" description="Helical" evidence="1">
    <location>
        <begin position="91"/>
        <end position="108"/>
    </location>
</feature>
<dbReference type="AlphaFoldDB" id="I0H7U3"/>
<dbReference type="KEGG" id="ams:AMIS_38600"/>
<dbReference type="GO" id="GO:0005886">
    <property type="term" value="C:plasma membrane"/>
    <property type="evidence" value="ECO:0007669"/>
    <property type="project" value="TreeGrafter"/>
</dbReference>
<evidence type="ECO:0000256" key="1">
    <source>
        <dbReference type="SAM" id="Phobius"/>
    </source>
</evidence>
<accession>I0H7U3</accession>
<feature type="transmembrane region" description="Helical" evidence="1">
    <location>
        <begin position="115"/>
        <end position="133"/>
    </location>
</feature>
<feature type="transmembrane region" description="Helical" evidence="1">
    <location>
        <begin position="37"/>
        <end position="56"/>
    </location>
</feature>
<dbReference type="STRING" id="512565.AMIS_38600"/>
<dbReference type="InterPro" id="IPR050469">
    <property type="entry name" value="Diguanylate_Cyclase"/>
</dbReference>
<feature type="transmembrane region" description="Helical" evidence="1">
    <location>
        <begin position="12"/>
        <end position="31"/>
    </location>
</feature>
<dbReference type="InterPro" id="IPR000160">
    <property type="entry name" value="GGDEF_dom"/>
</dbReference>
<proteinExistence type="predicted"/>
<feature type="transmembrane region" description="Helical" evidence="1">
    <location>
        <begin position="145"/>
        <end position="165"/>
    </location>
</feature>
<protein>
    <recommendedName>
        <fullName evidence="2">GGDEF domain-containing protein</fullName>
    </recommendedName>
</protein>
<dbReference type="InterPro" id="IPR029787">
    <property type="entry name" value="Nucleotide_cyclase"/>
</dbReference>
<dbReference type="Pfam" id="PF00990">
    <property type="entry name" value="GGDEF"/>
    <property type="match status" value="1"/>
</dbReference>
<dbReference type="NCBIfam" id="TIGR00254">
    <property type="entry name" value="GGDEF"/>
    <property type="match status" value="1"/>
</dbReference>
<dbReference type="PANTHER" id="PTHR45138">
    <property type="entry name" value="REGULATORY COMPONENTS OF SENSORY TRANSDUCTION SYSTEM"/>
    <property type="match status" value="1"/>
</dbReference>
<dbReference type="SUPFAM" id="SSF55073">
    <property type="entry name" value="Nucleotide cyclase"/>
    <property type="match status" value="1"/>
</dbReference>
<dbReference type="GO" id="GO:0043709">
    <property type="term" value="P:cell adhesion involved in single-species biofilm formation"/>
    <property type="evidence" value="ECO:0007669"/>
    <property type="project" value="TreeGrafter"/>
</dbReference>
<keyword evidence="4" id="KW-1185">Reference proteome</keyword>
<keyword evidence="1" id="KW-0472">Membrane</keyword>
<reference evidence="3 4" key="1">
    <citation type="submission" date="2012-02" db="EMBL/GenBank/DDBJ databases">
        <title>Complete genome sequence of Actinoplanes missouriensis 431 (= NBRC 102363).</title>
        <authorList>
            <person name="Ohnishi Y."/>
            <person name="Ishikawa J."/>
            <person name="Sekine M."/>
            <person name="Hosoyama A."/>
            <person name="Harada T."/>
            <person name="Narita H."/>
            <person name="Hata T."/>
            <person name="Konno Y."/>
            <person name="Tutikane K."/>
            <person name="Fujita N."/>
            <person name="Horinouchi S."/>
            <person name="Hayakawa M."/>
        </authorList>
    </citation>
    <scope>NUCLEOTIDE SEQUENCE [LARGE SCALE GENOMIC DNA]</scope>
    <source>
        <strain evidence="4">ATCC 14538 / DSM 43046 / CBS 188.64 / JCM 3121 / NBRC 102363 / NCIMB 12654 / NRRL B-3342 / UNCC 431</strain>
    </source>
</reference>
<dbReference type="HOGENOM" id="CLU_1140676_0_0_11"/>
<feature type="domain" description="GGDEF" evidence="2">
    <location>
        <begin position="203"/>
        <end position="243"/>
    </location>
</feature>
<dbReference type="EMBL" id="AP012319">
    <property type="protein sequence ID" value="BAL89080.1"/>
    <property type="molecule type" value="Genomic_DNA"/>
</dbReference>
<keyword evidence="1" id="KW-0812">Transmembrane</keyword>
<dbReference type="eggNOG" id="COG3706">
    <property type="taxonomic scope" value="Bacteria"/>
</dbReference>
<dbReference type="GO" id="GO:0052621">
    <property type="term" value="F:diguanylate cyclase activity"/>
    <property type="evidence" value="ECO:0007669"/>
    <property type="project" value="TreeGrafter"/>
</dbReference>
<sequence>MNQWRRRAIRVAAAYGFIPALLCAAYLAGTWDREHRSAMLAVVLVMLVSATGGWLASARMSASRRWRIPLLVTGIVNLAGDTVLGLLDGGVAGPLGALVPASAVFLAITVPPRAFLWLSAVSAVAYGILIVYGDPAPPGYPLVHALAYGSAAVLCLRHSAVLASLRRRLSHTSRTDPLTGCLNRRGFDERTAAALAAARRAGTPLTLVLLDLDHFKSVNDAHGHQAGDDLLAWAGRELRVDRR</sequence>
<dbReference type="Proteomes" id="UP000007882">
    <property type="component" value="Chromosome"/>
</dbReference>
<dbReference type="CDD" id="cd01949">
    <property type="entry name" value="GGDEF"/>
    <property type="match status" value="1"/>
</dbReference>
<feature type="transmembrane region" description="Helical" evidence="1">
    <location>
        <begin position="68"/>
        <end position="85"/>
    </location>
</feature>
<dbReference type="PROSITE" id="PS50887">
    <property type="entry name" value="GGDEF"/>
    <property type="match status" value="1"/>
</dbReference>
<dbReference type="InterPro" id="IPR043128">
    <property type="entry name" value="Rev_trsase/Diguanyl_cyclase"/>
</dbReference>
<dbReference type="PANTHER" id="PTHR45138:SF9">
    <property type="entry name" value="DIGUANYLATE CYCLASE DGCM-RELATED"/>
    <property type="match status" value="1"/>
</dbReference>
<name>I0H7U3_ACTM4</name>
<dbReference type="GO" id="GO:1902201">
    <property type="term" value="P:negative regulation of bacterial-type flagellum-dependent cell motility"/>
    <property type="evidence" value="ECO:0007669"/>
    <property type="project" value="TreeGrafter"/>
</dbReference>
<dbReference type="PATRIC" id="fig|512565.3.peg.3853"/>
<organism evidence="3 4">
    <name type="scientific">Actinoplanes missouriensis (strain ATCC 14538 / DSM 43046 / CBS 188.64 / JCM 3121 / NBRC 102363 / NCIMB 12654 / NRRL B-3342 / UNCC 431)</name>
    <dbReference type="NCBI Taxonomy" id="512565"/>
    <lineage>
        <taxon>Bacteria</taxon>
        <taxon>Bacillati</taxon>
        <taxon>Actinomycetota</taxon>
        <taxon>Actinomycetes</taxon>
        <taxon>Micromonosporales</taxon>
        <taxon>Micromonosporaceae</taxon>
        <taxon>Actinoplanes</taxon>
    </lineage>
</organism>
<gene>
    <name evidence="3" type="ordered locus">AMIS_38600</name>
</gene>
<dbReference type="RefSeq" id="WP_014443974.1">
    <property type="nucleotide sequence ID" value="NC_017093.1"/>
</dbReference>
<evidence type="ECO:0000313" key="4">
    <source>
        <dbReference type="Proteomes" id="UP000007882"/>
    </source>
</evidence>
<dbReference type="Gene3D" id="3.30.70.270">
    <property type="match status" value="1"/>
</dbReference>
<keyword evidence="1" id="KW-1133">Transmembrane helix</keyword>
<evidence type="ECO:0000259" key="2">
    <source>
        <dbReference type="PROSITE" id="PS50887"/>
    </source>
</evidence>
<evidence type="ECO:0000313" key="3">
    <source>
        <dbReference type="EMBL" id="BAL89080.1"/>
    </source>
</evidence>